<dbReference type="SUPFAM" id="SSF48695">
    <property type="entry name" value="Multiheme cytochromes"/>
    <property type="match status" value="1"/>
</dbReference>
<reference evidence="1 2" key="2">
    <citation type="submission" date="2013-04" db="EMBL/GenBank/DDBJ databases">
        <title>The Genome Sequence of Bilophila wadsworthia 3_1_6.</title>
        <authorList>
            <consortium name="The Broad Institute Genomics Platform"/>
            <person name="Earl A."/>
            <person name="Ward D."/>
            <person name="Feldgarden M."/>
            <person name="Gevers D."/>
            <person name="Sibley C."/>
            <person name="Strauss J."/>
            <person name="Allen-Vercoe E."/>
            <person name="Walker B."/>
            <person name="Young S."/>
            <person name="Zeng Q."/>
            <person name="Gargeya S."/>
            <person name="Fitzgerald M."/>
            <person name="Haas B."/>
            <person name="Abouelleil A."/>
            <person name="Allen A.W."/>
            <person name="Alvarado L."/>
            <person name="Arachchi H.M."/>
            <person name="Berlin A.M."/>
            <person name="Chapman S.B."/>
            <person name="Gainer-Dewar J."/>
            <person name="Goldberg J."/>
            <person name="Griggs A."/>
            <person name="Gujja S."/>
            <person name="Hansen M."/>
            <person name="Howarth C."/>
            <person name="Imamovic A."/>
            <person name="Ireland A."/>
            <person name="Larimer J."/>
            <person name="McCowan C."/>
            <person name="Murphy C."/>
            <person name="Pearson M."/>
            <person name="Poon T.W."/>
            <person name="Priest M."/>
            <person name="Roberts A."/>
            <person name="Saif S."/>
            <person name="Shea T."/>
            <person name="Sisk P."/>
            <person name="Sykes S."/>
            <person name="Wortman J."/>
            <person name="Nusbaum C."/>
            <person name="Birren B."/>
        </authorList>
    </citation>
    <scope>NUCLEOTIDE SEQUENCE [LARGE SCALE GENOMIC DNA]</scope>
    <source>
        <strain evidence="1 2">3_1_6</strain>
    </source>
</reference>
<organism evidence="1 2">
    <name type="scientific">Bilophila wadsworthia (strain 3_1_6)</name>
    <dbReference type="NCBI Taxonomy" id="563192"/>
    <lineage>
        <taxon>Bacteria</taxon>
        <taxon>Pseudomonadati</taxon>
        <taxon>Thermodesulfobacteriota</taxon>
        <taxon>Desulfovibrionia</taxon>
        <taxon>Desulfovibrionales</taxon>
        <taxon>Desulfovibrionaceae</taxon>
        <taxon>Bilophila</taxon>
    </lineage>
</organism>
<dbReference type="AlphaFoldDB" id="E5Y1Q7"/>
<protein>
    <recommendedName>
        <fullName evidence="3">Diheme cytochrome c</fullName>
    </recommendedName>
</protein>
<evidence type="ECO:0000313" key="1">
    <source>
        <dbReference type="EMBL" id="EFV46088.1"/>
    </source>
</evidence>
<sequence length="160" mass="17456">MKKRYLWGFTGLLLCGIVGLAEAHDGYRKHSPNRLLIPPQTYADNCGSCHTAYSALLPSGSWKRLMGDLPNHFDAAVELDAADKEQIGAWLQGNAADTGTTRRGSKIAKKLHGDTPVRITESRWFIHKHDDVSQGSIAKAQGLKNCAACHADAQRGAFSR</sequence>
<evidence type="ECO:0000313" key="2">
    <source>
        <dbReference type="Proteomes" id="UP000006034"/>
    </source>
</evidence>
<dbReference type="RefSeq" id="WP_005024085.1">
    <property type="nucleotide sequence ID" value="NZ_KE150239.1"/>
</dbReference>
<comment type="caution">
    <text evidence="1">The sequence shown here is derived from an EMBL/GenBank/DDBJ whole genome shotgun (WGS) entry which is preliminary data.</text>
</comment>
<dbReference type="HOGENOM" id="CLU_121881_0_0_7"/>
<dbReference type="Proteomes" id="UP000006034">
    <property type="component" value="Unassembled WGS sequence"/>
</dbReference>
<dbReference type="EMBL" id="ADCP02000002">
    <property type="protein sequence ID" value="EFV46088.1"/>
    <property type="molecule type" value="Genomic_DNA"/>
</dbReference>
<accession>E5Y1Q7</accession>
<evidence type="ECO:0008006" key="3">
    <source>
        <dbReference type="Google" id="ProtNLM"/>
    </source>
</evidence>
<proteinExistence type="predicted"/>
<dbReference type="InterPro" id="IPR036280">
    <property type="entry name" value="Multihaem_cyt_sf"/>
</dbReference>
<keyword evidence="2" id="KW-1185">Reference proteome</keyword>
<dbReference type="STRING" id="563192.HMPREF0179_00128"/>
<dbReference type="Pfam" id="PF09626">
    <property type="entry name" value="DHC"/>
    <property type="match status" value="1"/>
</dbReference>
<dbReference type="eggNOG" id="COG3658">
    <property type="taxonomic scope" value="Bacteria"/>
</dbReference>
<gene>
    <name evidence="1" type="ORF">HMPREF0179_00128</name>
</gene>
<dbReference type="OrthoDB" id="196472at2"/>
<dbReference type="InterPro" id="IPR018588">
    <property type="entry name" value="Dihaem_cytochrome-c"/>
</dbReference>
<dbReference type="GeneID" id="78087076"/>
<reference evidence="1 2" key="1">
    <citation type="submission" date="2010-10" db="EMBL/GenBank/DDBJ databases">
        <authorList>
            <consortium name="The Broad Institute Genome Sequencing Platform"/>
            <person name="Ward D."/>
            <person name="Earl A."/>
            <person name="Feldgarden M."/>
            <person name="Young S.K."/>
            <person name="Gargeya S."/>
            <person name="Zeng Q."/>
            <person name="Alvarado L."/>
            <person name="Berlin A."/>
            <person name="Bochicchio J."/>
            <person name="Chapman S.B."/>
            <person name="Chen Z."/>
            <person name="Freedman E."/>
            <person name="Gellesch M."/>
            <person name="Goldberg J."/>
            <person name="Griggs A."/>
            <person name="Gujja S."/>
            <person name="Heilman E."/>
            <person name="Heiman D."/>
            <person name="Howarth C."/>
            <person name="Mehta T."/>
            <person name="Neiman D."/>
            <person name="Pearson M."/>
            <person name="Roberts A."/>
            <person name="Saif S."/>
            <person name="Shea T."/>
            <person name="Shenoy N."/>
            <person name="Sisk P."/>
            <person name="Stolte C."/>
            <person name="Sykes S."/>
            <person name="White J."/>
            <person name="Yandava C."/>
            <person name="Allen-Vercoe E."/>
            <person name="Sibley C."/>
            <person name="Ambrose C.E."/>
            <person name="Strauss J."/>
            <person name="Daigneault M."/>
            <person name="Haas B."/>
            <person name="Nusbaum C."/>
            <person name="Birren B."/>
        </authorList>
    </citation>
    <scope>NUCLEOTIDE SEQUENCE [LARGE SCALE GENOMIC DNA]</scope>
    <source>
        <strain evidence="1 2">3_1_6</strain>
    </source>
</reference>
<name>E5Y1Q7_BILW3</name>